<evidence type="ECO:0000313" key="3">
    <source>
        <dbReference type="Proteomes" id="UP001597112"/>
    </source>
</evidence>
<organism evidence="2 3">
    <name type="scientific">Ohtaekwangia kribbensis</name>
    <dbReference type="NCBI Taxonomy" id="688913"/>
    <lineage>
        <taxon>Bacteria</taxon>
        <taxon>Pseudomonadati</taxon>
        <taxon>Bacteroidota</taxon>
        <taxon>Cytophagia</taxon>
        <taxon>Cytophagales</taxon>
        <taxon>Fulvivirgaceae</taxon>
        <taxon>Ohtaekwangia</taxon>
    </lineage>
</organism>
<accession>A0ABW3K1I8</accession>
<name>A0ABW3K1I8_9BACT</name>
<protein>
    <submittedName>
        <fullName evidence="2">T6SS immunity protein Tdi1 domain-containing protein</fullName>
    </submittedName>
</protein>
<keyword evidence="3" id="KW-1185">Reference proteome</keyword>
<reference evidence="3" key="1">
    <citation type="journal article" date="2019" name="Int. J. Syst. Evol. Microbiol.">
        <title>The Global Catalogue of Microorganisms (GCM) 10K type strain sequencing project: providing services to taxonomists for standard genome sequencing and annotation.</title>
        <authorList>
            <consortium name="The Broad Institute Genomics Platform"/>
            <consortium name="The Broad Institute Genome Sequencing Center for Infectious Disease"/>
            <person name="Wu L."/>
            <person name="Ma J."/>
        </authorList>
    </citation>
    <scope>NUCLEOTIDE SEQUENCE [LARGE SCALE GENOMIC DNA]</scope>
    <source>
        <strain evidence="3">CCUG 58938</strain>
    </source>
</reference>
<feature type="domain" description="T6SS immunity protein Tdi1 C-terminal" evidence="1">
    <location>
        <begin position="66"/>
        <end position="140"/>
    </location>
</feature>
<gene>
    <name evidence="2" type="ORF">ACFQ21_11585</name>
</gene>
<sequence>MKITWDDLRIDFDENTSDKLIADWKWLIGENKTPVLVTSIGDIFLKDDKDKIYWLNVGEGTVAVAADNVGEFKEKLQDHEQVNHWFLVDLVAALKKAGLELDKGEIYSYIKLPVLGGDYTVDNFEVTSMEVHFSFAGQIHRQVKDLPDGTKINAIKFKPNHN</sequence>
<proteinExistence type="predicted"/>
<evidence type="ECO:0000313" key="2">
    <source>
        <dbReference type="EMBL" id="MFD0999952.1"/>
    </source>
</evidence>
<comment type="caution">
    <text evidence="2">The sequence shown here is derived from an EMBL/GenBank/DDBJ whole genome shotgun (WGS) entry which is preliminary data.</text>
</comment>
<evidence type="ECO:0000259" key="1">
    <source>
        <dbReference type="Pfam" id="PF08906"/>
    </source>
</evidence>
<dbReference type="Proteomes" id="UP001597112">
    <property type="component" value="Unassembled WGS sequence"/>
</dbReference>
<dbReference type="InterPro" id="IPR015002">
    <property type="entry name" value="T6SS_Tdi1_C"/>
</dbReference>
<dbReference type="EMBL" id="JBHTKA010000003">
    <property type="protein sequence ID" value="MFD0999952.1"/>
    <property type="molecule type" value="Genomic_DNA"/>
</dbReference>
<dbReference type="RefSeq" id="WP_377579122.1">
    <property type="nucleotide sequence ID" value="NZ_JBHTKA010000003.1"/>
</dbReference>
<dbReference type="Pfam" id="PF08906">
    <property type="entry name" value="T6SS_Tdi1_C"/>
    <property type="match status" value="1"/>
</dbReference>